<dbReference type="Gene3D" id="1.10.260.40">
    <property type="entry name" value="lambda repressor-like DNA-binding domains"/>
    <property type="match status" value="1"/>
</dbReference>
<dbReference type="Pfam" id="PF00356">
    <property type="entry name" value="LacI"/>
    <property type="match status" value="1"/>
</dbReference>
<dbReference type="PROSITE" id="PS50932">
    <property type="entry name" value="HTH_LACI_2"/>
    <property type="match status" value="1"/>
</dbReference>
<feature type="region of interest" description="Disordered" evidence="4">
    <location>
        <begin position="337"/>
        <end position="361"/>
    </location>
</feature>
<name>A0ABP9S0I7_9ACTN</name>
<protein>
    <submittedName>
        <fullName evidence="6">LacI family DNA-binding transcriptional regulator</fullName>
    </submittedName>
</protein>
<feature type="compositionally biased region" description="Pro residues" evidence="4">
    <location>
        <begin position="344"/>
        <end position="353"/>
    </location>
</feature>
<evidence type="ECO:0000256" key="3">
    <source>
        <dbReference type="ARBA" id="ARBA00023163"/>
    </source>
</evidence>
<dbReference type="Pfam" id="PF13377">
    <property type="entry name" value="Peripla_BP_3"/>
    <property type="match status" value="1"/>
</dbReference>
<feature type="region of interest" description="Disordered" evidence="4">
    <location>
        <begin position="1"/>
        <end position="26"/>
    </location>
</feature>
<dbReference type="InterPro" id="IPR028082">
    <property type="entry name" value="Peripla_BP_I"/>
</dbReference>
<dbReference type="PANTHER" id="PTHR30146:SF153">
    <property type="entry name" value="LACTOSE OPERON REPRESSOR"/>
    <property type="match status" value="1"/>
</dbReference>
<feature type="domain" description="HTH lacI-type" evidence="5">
    <location>
        <begin position="14"/>
        <end position="68"/>
    </location>
</feature>
<keyword evidence="2 6" id="KW-0238">DNA-binding</keyword>
<dbReference type="InterPro" id="IPR046335">
    <property type="entry name" value="LacI/GalR-like_sensor"/>
</dbReference>
<dbReference type="EMBL" id="BAABJQ010000013">
    <property type="protein sequence ID" value="GAA5189897.1"/>
    <property type="molecule type" value="Genomic_DNA"/>
</dbReference>
<comment type="caution">
    <text evidence="6">The sequence shown here is derived from an EMBL/GenBank/DDBJ whole genome shotgun (WGS) entry which is preliminary data.</text>
</comment>
<reference evidence="7" key="1">
    <citation type="journal article" date="2019" name="Int. J. Syst. Evol. Microbiol.">
        <title>The Global Catalogue of Microorganisms (GCM) 10K type strain sequencing project: providing services to taxonomists for standard genome sequencing and annotation.</title>
        <authorList>
            <consortium name="The Broad Institute Genomics Platform"/>
            <consortium name="The Broad Institute Genome Sequencing Center for Infectious Disease"/>
            <person name="Wu L."/>
            <person name="Ma J."/>
        </authorList>
    </citation>
    <scope>NUCLEOTIDE SEQUENCE [LARGE SCALE GENOMIC DNA]</scope>
    <source>
        <strain evidence="7">JCM 18304</strain>
    </source>
</reference>
<dbReference type="InterPro" id="IPR000843">
    <property type="entry name" value="HTH_LacI"/>
</dbReference>
<dbReference type="GO" id="GO:0003677">
    <property type="term" value="F:DNA binding"/>
    <property type="evidence" value="ECO:0007669"/>
    <property type="project" value="UniProtKB-KW"/>
</dbReference>
<evidence type="ECO:0000259" key="5">
    <source>
        <dbReference type="PROSITE" id="PS50932"/>
    </source>
</evidence>
<dbReference type="RefSeq" id="WP_345632309.1">
    <property type="nucleotide sequence ID" value="NZ_BAABJQ010000013.1"/>
</dbReference>
<accession>A0ABP9S0I7</accession>
<dbReference type="CDD" id="cd01392">
    <property type="entry name" value="HTH_LacI"/>
    <property type="match status" value="1"/>
</dbReference>
<keyword evidence="1" id="KW-0805">Transcription regulation</keyword>
<dbReference type="CDD" id="cd01574">
    <property type="entry name" value="PBP1_LacI"/>
    <property type="match status" value="1"/>
</dbReference>
<evidence type="ECO:0000256" key="4">
    <source>
        <dbReference type="SAM" id="MobiDB-lite"/>
    </source>
</evidence>
<evidence type="ECO:0000256" key="1">
    <source>
        <dbReference type="ARBA" id="ARBA00023015"/>
    </source>
</evidence>
<dbReference type="SUPFAM" id="SSF47413">
    <property type="entry name" value="lambda repressor-like DNA-binding domains"/>
    <property type="match status" value="1"/>
</dbReference>
<dbReference type="SMART" id="SM00354">
    <property type="entry name" value="HTH_LACI"/>
    <property type="match status" value="1"/>
</dbReference>
<sequence length="361" mass="38799">MATAAELPRRAARPSMADVARHAGVSSQTVSRVSNGHRNVDATTRQKVVESMRTLGYRPNGAARALKSGHFNTIGVIMFTLETFGNIRTLDAIAQEAAKANYAVTLIPLPGRTSRRVSGAYNRLSEAAVDGVVIIFEAHLLDDAEFALPPGIPVVVIDSNAGSGYPVVDTDQALGARQATEHLLALGHRKVWHIAGPRTSFSASHRVESWQRTLRDGGVTPPRVLYGDWSTESGYRHGLTLGRREDVTAIFAANDQMALGAMRALHELGRDIPGDVSVVGFDDMEEAHSFWPPLTTVRQDFAEVGRLSIKKLLARVTGAGPDGNDRTIVPTELIVRGSTGPGPAAVPVPPAHAPRPRRRTD</sequence>
<proteinExistence type="predicted"/>
<evidence type="ECO:0000313" key="7">
    <source>
        <dbReference type="Proteomes" id="UP001501570"/>
    </source>
</evidence>
<dbReference type="PANTHER" id="PTHR30146">
    <property type="entry name" value="LACI-RELATED TRANSCRIPTIONAL REPRESSOR"/>
    <property type="match status" value="1"/>
</dbReference>
<keyword evidence="3" id="KW-0804">Transcription</keyword>
<keyword evidence="7" id="KW-1185">Reference proteome</keyword>
<organism evidence="6 7">
    <name type="scientific">Rugosimonospora acidiphila</name>
    <dbReference type="NCBI Taxonomy" id="556531"/>
    <lineage>
        <taxon>Bacteria</taxon>
        <taxon>Bacillati</taxon>
        <taxon>Actinomycetota</taxon>
        <taxon>Actinomycetes</taxon>
        <taxon>Micromonosporales</taxon>
        <taxon>Micromonosporaceae</taxon>
        <taxon>Rugosimonospora</taxon>
    </lineage>
</organism>
<dbReference type="SUPFAM" id="SSF53822">
    <property type="entry name" value="Periplasmic binding protein-like I"/>
    <property type="match status" value="1"/>
</dbReference>
<evidence type="ECO:0000313" key="6">
    <source>
        <dbReference type="EMBL" id="GAA5189897.1"/>
    </source>
</evidence>
<dbReference type="Proteomes" id="UP001501570">
    <property type="component" value="Unassembled WGS sequence"/>
</dbReference>
<dbReference type="InterPro" id="IPR010982">
    <property type="entry name" value="Lambda_DNA-bd_dom_sf"/>
</dbReference>
<gene>
    <name evidence="6" type="ORF">GCM10023322_43700</name>
</gene>
<dbReference type="Gene3D" id="3.40.50.2300">
    <property type="match status" value="2"/>
</dbReference>
<evidence type="ECO:0000256" key="2">
    <source>
        <dbReference type="ARBA" id="ARBA00023125"/>
    </source>
</evidence>